<organism evidence="1">
    <name type="scientific">uncultured marine virus</name>
    <dbReference type="NCBI Taxonomy" id="186617"/>
    <lineage>
        <taxon>Viruses</taxon>
        <taxon>environmental samples</taxon>
    </lineage>
</organism>
<sequence>MLALQDERLRVRVASEAVELGGRRQSRVDDWPHVHEKILAERVRSAGDGERVIHRTERRGHHVGRNHNDERSSSTVERLAYVVFEPVHLRDHAENDVNHLFAGRTCRRRHVERGERARDQRIVLRARRAGTMRRREVVLRVVAGPVRRDERREQFLPVLARPLREVADAPL</sequence>
<proteinExistence type="predicted"/>
<evidence type="ECO:0000313" key="1">
    <source>
        <dbReference type="EMBL" id="AKH46713.1"/>
    </source>
</evidence>
<name>A0A0F7L599_9VIRU</name>
<accession>A0A0F7L599</accession>
<protein>
    <submittedName>
        <fullName evidence="1">Major head subunit</fullName>
    </submittedName>
</protein>
<reference evidence="1" key="1">
    <citation type="journal article" date="2015" name="Front. Microbiol.">
        <title>Combining genomic sequencing methods to explore viral diversity and reveal potential virus-host interactions.</title>
        <authorList>
            <person name="Chow C.E."/>
            <person name="Winget D.M."/>
            <person name="White R.A.III."/>
            <person name="Hallam S.J."/>
            <person name="Suttle C.A."/>
        </authorList>
    </citation>
    <scope>NUCLEOTIDE SEQUENCE</scope>
    <source>
        <strain evidence="1">Anoxic2_1</strain>
    </source>
</reference>
<reference evidence="1" key="2">
    <citation type="submission" date="2015-03" db="EMBL/GenBank/DDBJ databases">
        <authorList>
            <person name="Chow C.-E.T."/>
            <person name="Winget D.M."/>
            <person name="White R.A.III."/>
            <person name="Hallam S.J."/>
            <person name="Suttle C.A."/>
        </authorList>
    </citation>
    <scope>NUCLEOTIDE SEQUENCE</scope>
    <source>
        <strain evidence="1">Anoxic2_1</strain>
    </source>
</reference>
<dbReference type="EMBL" id="KR029585">
    <property type="protein sequence ID" value="AKH46713.1"/>
    <property type="molecule type" value="Genomic_DNA"/>
</dbReference>